<dbReference type="EMBL" id="JAYKBV010000014">
    <property type="protein sequence ID" value="MEB3041029.1"/>
    <property type="molecule type" value="Genomic_DNA"/>
</dbReference>
<name>A0ABU5YAR2_9FLAO</name>
<organism evidence="1 2">
    <name type="scientific">Capnocytophaga gingivalis</name>
    <dbReference type="NCBI Taxonomy" id="1017"/>
    <lineage>
        <taxon>Bacteria</taxon>
        <taxon>Pseudomonadati</taxon>
        <taxon>Bacteroidota</taxon>
        <taxon>Flavobacteriia</taxon>
        <taxon>Flavobacteriales</taxon>
        <taxon>Flavobacteriaceae</taxon>
        <taxon>Capnocytophaga</taxon>
    </lineage>
</organism>
<evidence type="ECO:0000313" key="1">
    <source>
        <dbReference type="EMBL" id="MEB3041029.1"/>
    </source>
</evidence>
<dbReference type="RefSeq" id="WP_323979787.1">
    <property type="nucleotide sequence ID" value="NZ_JAYKBV010000014.1"/>
</dbReference>
<dbReference type="Proteomes" id="UP001324270">
    <property type="component" value="Unassembled WGS sequence"/>
</dbReference>
<protein>
    <recommendedName>
        <fullName evidence="3">BNR/Asp-box repeat protein</fullName>
    </recommendedName>
</protein>
<proteinExistence type="predicted"/>
<comment type="caution">
    <text evidence="1">The sequence shown here is derived from an EMBL/GenBank/DDBJ whole genome shotgun (WGS) entry which is preliminary data.</text>
</comment>
<reference evidence="1 2" key="1">
    <citation type="submission" date="2023-12" db="EMBL/GenBank/DDBJ databases">
        <title>Genomic sequences of Capnocytophaga and Parvimonas strains.</title>
        <authorList>
            <person name="Watt R.M."/>
            <person name="Wang M."/>
            <person name="Yang T."/>
            <person name="Tong W.M."/>
        </authorList>
    </citation>
    <scope>NUCLEOTIDE SEQUENCE [LARGE SCALE GENOMIC DNA]</scope>
    <source>
        <strain evidence="1 2">CCUG 13156</strain>
    </source>
</reference>
<sequence length="385" mass="45622">MRTYLPKIGMLLLATFLTSCFFKTKDNKENKEPQETKEVKENKDDNMKWTAKYNFMDLYKKRNHGFNPGSDKELSLVFSPMENVIILGAQKDTPNFDPTATEKQAVLYISTDRGQSYKELILEGNDVYDMVAYTKEHSIIKTSGDKNKYIYLLNHKTFQLKTIDKYNRDEEIYYSDFDGQFLKCKKNGVRFLADVLSKDSVKLYEIPKKLTAYQYYPIHQNGDILYYNGILELRTYNVITGEDKLFNQLKHKYNYFFPENSSDYNTPLSLQNAKNENDEETYELMIYDLDENFVRKITKENREKYYYYKDFICDYTRLHTHTELRFSFDKGKTWKTHKIPMVGLFGFNKNVGFFEDKYIVFEGIFFRGDSPESGGRIMVGEFLKD</sequence>
<gene>
    <name evidence="1" type="ORF">VJJ49_10070</name>
</gene>
<evidence type="ECO:0008006" key="3">
    <source>
        <dbReference type="Google" id="ProtNLM"/>
    </source>
</evidence>
<keyword evidence="2" id="KW-1185">Reference proteome</keyword>
<dbReference type="SUPFAM" id="SSF82171">
    <property type="entry name" value="DPP6 N-terminal domain-like"/>
    <property type="match status" value="1"/>
</dbReference>
<evidence type="ECO:0000313" key="2">
    <source>
        <dbReference type="Proteomes" id="UP001324270"/>
    </source>
</evidence>
<accession>A0ABU5YAR2</accession>
<dbReference type="PROSITE" id="PS51257">
    <property type="entry name" value="PROKAR_LIPOPROTEIN"/>
    <property type="match status" value="1"/>
</dbReference>